<dbReference type="RefSeq" id="WP_009837132.1">
    <property type="nucleotide sequence ID" value="NZ_AAOH01000002.1"/>
</dbReference>
<dbReference type="Pfam" id="PF04357">
    <property type="entry name" value="TamB"/>
    <property type="match status" value="1"/>
</dbReference>
<evidence type="ECO:0000313" key="8">
    <source>
        <dbReference type="Proteomes" id="UP000006201"/>
    </source>
</evidence>
<evidence type="ECO:0000256" key="1">
    <source>
        <dbReference type="ARBA" id="ARBA00004167"/>
    </source>
</evidence>
<name>A4C5K3_9GAMM</name>
<keyword evidence="8" id="KW-1185">Reference proteome</keyword>
<reference evidence="7 8" key="1">
    <citation type="submission" date="2006-02" db="EMBL/GenBank/DDBJ databases">
        <authorList>
            <person name="Moran M.A."/>
            <person name="Kjelleberg S."/>
            <person name="Egan S."/>
            <person name="Saunders N."/>
            <person name="Thomas T."/>
            <person name="Ferriera S."/>
            <person name="Johnson J."/>
            <person name="Kravitz S."/>
            <person name="Halpern A."/>
            <person name="Remington K."/>
            <person name="Beeson K."/>
            <person name="Tran B."/>
            <person name="Rogers Y.-H."/>
            <person name="Friedman R."/>
            <person name="Venter J.C."/>
        </authorList>
    </citation>
    <scope>NUCLEOTIDE SEQUENCE [LARGE SCALE GENOMIC DNA]</scope>
    <source>
        <strain evidence="7 8">D2</strain>
    </source>
</reference>
<dbReference type="GO" id="GO:0097347">
    <property type="term" value="C:TAM protein secretion complex"/>
    <property type="evidence" value="ECO:0007669"/>
    <property type="project" value="TreeGrafter"/>
</dbReference>
<protein>
    <recommendedName>
        <fullName evidence="6">Translocation and assembly module TamB C-terminal domain-containing protein</fullName>
    </recommendedName>
</protein>
<feature type="transmembrane region" description="Helical" evidence="5">
    <location>
        <begin position="12"/>
        <end position="31"/>
    </location>
</feature>
<evidence type="ECO:0000256" key="4">
    <source>
        <dbReference type="ARBA" id="ARBA00023136"/>
    </source>
</evidence>
<comment type="caution">
    <text evidence="7">The sequence shown here is derived from an EMBL/GenBank/DDBJ whole genome shotgun (WGS) entry which is preliminary data.</text>
</comment>
<dbReference type="PANTHER" id="PTHR36985">
    <property type="entry name" value="TRANSLOCATION AND ASSEMBLY MODULE SUBUNIT TAMB"/>
    <property type="match status" value="1"/>
</dbReference>
<sequence>MIRLIFRRIRYWLLWPLIVILTVLFCILFTIPGNQLIAWTANQFVPGLNIRLGETRFYDDKPFSVSYQQGETQLALHDISLNLNWYCRGICIDSLKVKQVQLILGDVKPSDEVATPLSTLVVGSENVLMTLPLRFILTRFEMAELEVQLGLHQHLSARNVRLSIEGEQSQIALHALKIDSVHFNDQRIAAVESKVALTELPPLPRFEIYSPVNLIIDEILIGKVTLTQQQTSQVIEEIKLSARLFGSELNITQLSANSNGAALAVNGQAQLAQQNTIALTSNVSYQQEQTELKLEGPLNALHIMLTNKGIYPFDLSGNIDLWSTNFPFNLNAQLANWQLVNNTDTIALHQVKLALNGDANDYVIDLQASSQFNAFSAISSQLHAKGGLTQLNVISAMLSSAKSQLQLSSMIKWADGLNVEAKADIKQLDMSEISTAYRSNLNGNLAFSLHQQGQGWQVKLPSLQLQGDVNDIPLTLKGQLSLDNEFNGVIKTLQLNSGENFVKLAGKINQNWDLNGQLKLSNAVQISPSLSGVANADFSIKGKRATPIANWQLAINGLTLPQVVIENITSVGKLDVANQFDTQMSLSAANIIAFDKTLRSLTFDAKGNKTKQTANLQLDSDWLTSGFSLASSLDGELWQGALTDFFISDNVKRFTVDQPLAFALNWQKQAINLAPHCWLSHYSKLCVERLALDPQNGDVGLRLSEFNLHSIDHLLPAELVAKGIFTGAVDAQWQQRALSRLVAKLTSSEFALTLHQGEQQFVLPFEQSEINVQADATTAQLDLLLESALLGQLKSELVVSDLANQRALLGSLSLSETQLVNFKPFLKQFEQLSGAVKANVNIAGTLQAPQLTGQIEATEIVLSGAQLPIALKETNLALVFDQQQALLQGNLKDSNGGFADIHGLLNWQHADLLASLDIKGEQISLKPQTGVKVKLSPDLKLTYEDQLLNIEGQVVLPYGRIKMKSLPVGAVQVSDDEVIVDAKIKSKKALPFNYLMNVALVVKDDVIIDSFGLYSKLAGQLTLKKAQNTPLLVVGDMNLIDGNYQAFSQDLLIKTGQIGFNGAIDKPYLNIKAIRNPATTADGVIAGIKLSGPIETPQLEIFSEPSMDQAMALSYLLNGRPIGDGDRSNDGLLTQMLITQGLSRSQGMVNKIGKAFGVQDIALASKGSGDETKVEISGYLLPGVQVRYSIGIFDSITEIAVRYQIMPQLYIEATNGLNNALDILYKFDWD</sequence>
<evidence type="ECO:0000256" key="5">
    <source>
        <dbReference type="SAM" id="Phobius"/>
    </source>
</evidence>
<keyword evidence="2 5" id="KW-0812">Transmembrane</keyword>
<keyword evidence="4 5" id="KW-0472">Membrane</keyword>
<dbReference type="EMBL" id="AAOH01000002">
    <property type="protein sequence ID" value="EAR29257.1"/>
    <property type="molecule type" value="Genomic_DNA"/>
</dbReference>
<dbReference type="eggNOG" id="COG2911">
    <property type="taxonomic scope" value="Bacteria"/>
</dbReference>
<dbReference type="AlphaFoldDB" id="A4C5K3"/>
<dbReference type="STRING" id="87626.PTD2_10594"/>
<accession>A4C5K3</accession>
<evidence type="ECO:0000256" key="2">
    <source>
        <dbReference type="ARBA" id="ARBA00022692"/>
    </source>
</evidence>
<organism evidence="7 8">
    <name type="scientific">Pseudoalteromonas tunicata D2</name>
    <dbReference type="NCBI Taxonomy" id="87626"/>
    <lineage>
        <taxon>Bacteria</taxon>
        <taxon>Pseudomonadati</taxon>
        <taxon>Pseudomonadota</taxon>
        <taxon>Gammaproteobacteria</taxon>
        <taxon>Alteromonadales</taxon>
        <taxon>Pseudoalteromonadaceae</taxon>
        <taxon>Pseudoalteromonas</taxon>
    </lineage>
</organism>
<evidence type="ECO:0000259" key="6">
    <source>
        <dbReference type="Pfam" id="PF04357"/>
    </source>
</evidence>
<dbReference type="GO" id="GO:0005886">
    <property type="term" value="C:plasma membrane"/>
    <property type="evidence" value="ECO:0007669"/>
    <property type="project" value="InterPro"/>
</dbReference>
<dbReference type="HOGENOM" id="CLU_002338_0_1_6"/>
<feature type="domain" description="Translocation and assembly module TamB C-terminal" evidence="6">
    <location>
        <begin position="891"/>
        <end position="1229"/>
    </location>
</feature>
<dbReference type="InterPro" id="IPR007452">
    <property type="entry name" value="TamB_C"/>
</dbReference>
<evidence type="ECO:0000256" key="3">
    <source>
        <dbReference type="ARBA" id="ARBA00022989"/>
    </source>
</evidence>
<comment type="subcellular location">
    <subcellularLocation>
        <location evidence="1">Membrane</location>
        <topology evidence="1">Single-pass membrane protein</topology>
    </subcellularLocation>
</comment>
<proteinExistence type="predicted"/>
<dbReference type="GO" id="GO:0009306">
    <property type="term" value="P:protein secretion"/>
    <property type="evidence" value="ECO:0007669"/>
    <property type="project" value="InterPro"/>
</dbReference>
<dbReference type="PANTHER" id="PTHR36985:SF1">
    <property type="entry name" value="TRANSLOCATION AND ASSEMBLY MODULE SUBUNIT TAMB"/>
    <property type="match status" value="1"/>
</dbReference>
<evidence type="ECO:0000313" key="7">
    <source>
        <dbReference type="EMBL" id="EAR29257.1"/>
    </source>
</evidence>
<dbReference type="Proteomes" id="UP000006201">
    <property type="component" value="Unassembled WGS sequence"/>
</dbReference>
<keyword evidence="3 5" id="KW-1133">Transmembrane helix</keyword>
<gene>
    <name evidence="7" type="ORF">PTD2_10594</name>
</gene>
<dbReference type="OrthoDB" id="5555605at2"/>